<dbReference type="RefSeq" id="WP_290140811.1">
    <property type="nucleotide sequence ID" value="NZ_CP101620.1"/>
</dbReference>
<dbReference type="Gene3D" id="3.10.500.10">
    <property type="entry name" value="Staphopain proregion domain"/>
    <property type="match status" value="1"/>
</dbReference>
<organism evidence="2 3">
    <name type="scientific">Allocoprobacillus halotolerans</name>
    <dbReference type="NCBI Taxonomy" id="2944914"/>
    <lineage>
        <taxon>Bacteria</taxon>
        <taxon>Bacillati</taxon>
        <taxon>Bacillota</taxon>
        <taxon>Erysipelotrichia</taxon>
        <taxon>Erysipelotrichales</taxon>
        <taxon>Erysipelotrichaceae</taxon>
        <taxon>Allocoprobacillus</taxon>
    </lineage>
</organism>
<dbReference type="InterPro" id="IPR039564">
    <property type="entry name" value="Peptidase_C39-like"/>
</dbReference>
<feature type="domain" description="Peptidase C39-like" evidence="1">
    <location>
        <begin position="134"/>
        <end position="246"/>
    </location>
</feature>
<accession>A0ABY5I2L6</accession>
<protein>
    <submittedName>
        <fullName evidence="2">C39 family peptidase</fullName>
    </submittedName>
</protein>
<name>A0ABY5I2L6_9FIRM</name>
<dbReference type="Proteomes" id="UP001060112">
    <property type="component" value="Chromosome"/>
</dbReference>
<dbReference type="EMBL" id="CP101620">
    <property type="protein sequence ID" value="UTY39604.1"/>
    <property type="molecule type" value="Genomic_DNA"/>
</dbReference>
<sequence length="278" mass="31316">MFLPEESYDYYVYPVFIDNEIKSTIHISKDEDGFASTYTKAFAESLNNLKNQTTFSHPLSLIRQNGFIYAEINGQRTLIDHYDFSDNSSTLSSLPEVDTSGVPVCNVYSDIIMNEADNMIVTRAMVNKINWKVYETQGNHPWCASITTTNIVRNKGKNMTSSQMRSWLGDNDGLTNAQVANYLKNYHKYTRVKYTTSGSLAQSTLESNIDGGSAVFAHFADGSTGHAFAIIGYNNVANAYHIHNPWYNYTETMGYGGTYVTSTYKFKWTGGSVYNIYN</sequence>
<dbReference type="Gene3D" id="3.90.70.10">
    <property type="entry name" value="Cysteine proteinases"/>
    <property type="match status" value="1"/>
</dbReference>
<evidence type="ECO:0000259" key="1">
    <source>
        <dbReference type="Pfam" id="PF13529"/>
    </source>
</evidence>
<evidence type="ECO:0000313" key="3">
    <source>
        <dbReference type="Proteomes" id="UP001060112"/>
    </source>
</evidence>
<dbReference type="InterPro" id="IPR037155">
    <property type="entry name" value="Staphopain_pro_sf"/>
</dbReference>
<gene>
    <name evidence="2" type="ORF">NMU03_01865</name>
</gene>
<keyword evidence="3" id="KW-1185">Reference proteome</keyword>
<reference evidence="2" key="1">
    <citation type="submission" date="2022-07" db="EMBL/GenBank/DDBJ databases">
        <title>Faecal culturing of patients with breast cancer.</title>
        <authorList>
            <person name="Teng N.M.Y."/>
            <person name="Kiu R."/>
            <person name="Evans R."/>
            <person name="Baker D.J."/>
            <person name="Zenner C."/>
            <person name="Robinson S.D."/>
            <person name="Hall L.J."/>
        </authorList>
    </citation>
    <scope>NUCLEOTIDE SEQUENCE</scope>
    <source>
        <strain evidence="2">LH1062</strain>
    </source>
</reference>
<evidence type="ECO:0000313" key="2">
    <source>
        <dbReference type="EMBL" id="UTY39604.1"/>
    </source>
</evidence>
<dbReference type="Pfam" id="PF13529">
    <property type="entry name" value="Peptidase_C39_2"/>
    <property type="match status" value="1"/>
</dbReference>
<proteinExistence type="predicted"/>